<evidence type="ECO:0000256" key="1">
    <source>
        <dbReference type="SAM" id="Phobius"/>
    </source>
</evidence>
<reference evidence="2" key="1">
    <citation type="submission" date="2023-06" db="EMBL/GenBank/DDBJ databases">
        <title>Genome-scale phylogeny and comparative genomics of the fungal order Sordariales.</title>
        <authorList>
            <consortium name="Lawrence Berkeley National Laboratory"/>
            <person name="Hensen N."/>
            <person name="Bonometti L."/>
            <person name="Westerberg I."/>
            <person name="Brannstrom I.O."/>
            <person name="Guillou S."/>
            <person name="Cros-Aarteil S."/>
            <person name="Calhoun S."/>
            <person name="Haridas S."/>
            <person name="Kuo A."/>
            <person name="Mondo S."/>
            <person name="Pangilinan J."/>
            <person name="Riley R."/>
            <person name="Labutti K."/>
            <person name="Andreopoulos B."/>
            <person name="Lipzen A."/>
            <person name="Chen C."/>
            <person name="Yanf M."/>
            <person name="Daum C."/>
            <person name="Ng V."/>
            <person name="Clum A."/>
            <person name="Steindorff A."/>
            <person name="Ohm R."/>
            <person name="Martin F."/>
            <person name="Silar P."/>
            <person name="Natvig D."/>
            <person name="Lalanne C."/>
            <person name="Gautier V."/>
            <person name="Ament-Velasquez S.L."/>
            <person name="Kruys A."/>
            <person name="Hutchinson M.I."/>
            <person name="Powell A.J."/>
            <person name="Barry K."/>
            <person name="Miller A.N."/>
            <person name="Grigoriev I.V."/>
            <person name="Debuchy R."/>
            <person name="Gladieux P."/>
            <person name="Thoren M.H."/>
            <person name="Johannesson H."/>
        </authorList>
    </citation>
    <scope>NUCLEOTIDE SEQUENCE</scope>
    <source>
        <strain evidence="2">SMH2532-1</strain>
    </source>
</reference>
<feature type="transmembrane region" description="Helical" evidence="1">
    <location>
        <begin position="162"/>
        <end position="182"/>
    </location>
</feature>
<comment type="caution">
    <text evidence="2">The sequence shown here is derived from an EMBL/GenBank/DDBJ whole genome shotgun (WGS) entry which is preliminary data.</text>
</comment>
<sequence>MSSTENITLPCDSFLSLTELLVAGHSGQLNVTDEIRLCPNLCVEAWGQGNPDFSGIRMNVCWIIQAALTILMGPRLHFVSTSLPDSVELQTKRRDLYHDFLMAPLILVIPLLVATIVYLERITPLFEPTFLYYLSTTQLFAILIVCLAGVPFHAEGEKKMEWGWICWLITCMLTAFGLYMVIHEKIRMFPLRGHCAYFPSRDQCRFRGSE</sequence>
<gene>
    <name evidence="2" type="ORF">B0T16DRAFT_460878</name>
</gene>
<keyword evidence="1" id="KW-1133">Transmembrane helix</keyword>
<keyword evidence="3" id="KW-1185">Reference proteome</keyword>
<organism evidence="2 3">
    <name type="scientific">Cercophora newfieldiana</name>
    <dbReference type="NCBI Taxonomy" id="92897"/>
    <lineage>
        <taxon>Eukaryota</taxon>
        <taxon>Fungi</taxon>
        <taxon>Dikarya</taxon>
        <taxon>Ascomycota</taxon>
        <taxon>Pezizomycotina</taxon>
        <taxon>Sordariomycetes</taxon>
        <taxon>Sordariomycetidae</taxon>
        <taxon>Sordariales</taxon>
        <taxon>Lasiosphaeriaceae</taxon>
        <taxon>Cercophora</taxon>
    </lineage>
</organism>
<dbReference type="EMBL" id="JAULSV010000006">
    <property type="protein sequence ID" value="KAK0640720.1"/>
    <property type="molecule type" value="Genomic_DNA"/>
</dbReference>
<keyword evidence="1" id="KW-0472">Membrane</keyword>
<protein>
    <submittedName>
        <fullName evidence="2">Uncharacterized protein</fullName>
    </submittedName>
</protein>
<keyword evidence="1" id="KW-0812">Transmembrane</keyword>
<dbReference type="Proteomes" id="UP001174936">
    <property type="component" value="Unassembled WGS sequence"/>
</dbReference>
<evidence type="ECO:0000313" key="2">
    <source>
        <dbReference type="EMBL" id="KAK0640720.1"/>
    </source>
</evidence>
<feature type="transmembrane region" description="Helical" evidence="1">
    <location>
        <begin position="100"/>
        <end position="119"/>
    </location>
</feature>
<proteinExistence type="predicted"/>
<accession>A0AA39XVS9</accession>
<dbReference type="AlphaFoldDB" id="A0AA39XVS9"/>
<name>A0AA39XVS9_9PEZI</name>
<feature type="transmembrane region" description="Helical" evidence="1">
    <location>
        <begin position="131"/>
        <end position="150"/>
    </location>
</feature>
<evidence type="ECO:0000313" key="3">
    <source>
        <dbReference type="Proteomes" id="UP001174936"/>
    </source>
</evidence>